<dbReference type="GO" id="GO:0008360">
    <property type="term" value="P:regulation of cell shape"/>
    <property type="evidence" value="ECO:0007669"/>
    <property type="project" value="UniProtKB-KW"/>
</dbReference>
<evidence type="ECO:0000313" key="14">
    <source>
        <dbReference type="Proteomes" id="UP000185999"/>
    </source>
</evidence>
<dbReference type="InterPro" id="IPR023346">
    <property type="entry name" value="Lysozyme-like_dom_sf"/>
</dbReference>
<evidence type="ECO:0000256" key="11">
    <source>
        <dbReference type="HAMAP-Rule" id="MF_00766"/>
    </source>
</evidence>
<dbReference type="NCBIfam" id="TIGR02070">
    <property type="entry name" value="mono_pep_trsgly"/>
    <property type="match status" value="1"/>
</dbReference>
<dbReference type="SUPFAM" id="SSF53955">
    <property type="entry name" value="Lysozyme-like"/>
    <property type="match status" value="1"/>
</dbReference>
<keyword evidence="14" id="KW-1185">Reference proteome</keyword>
<evidence type="ECO:0000256" key="4">
    <source>
        <dbReference type="ARBA" id="ARBA00022679"/>
    </source>
</evidence>
<evidence type="ECO:0000256" key="9">
    <source>
        <dbReference type="ARBA" id="ARBA00023136"/>
    </source>
</evidence>
<dbReference type="AlphaFoldDB" id="A0A1N7ISX7"/>
<evidence type="ECO:0000313" key="13">
    <source>
        <dbReference type="EMBL" id="SIS40116.1"/>
    </source>
</evidence>
<keyword evidence="4 11" id="KW-0808">Transferase</keyword>
<keyword evidence="3 11" id="KW-0328">Glycosyltransferase</keyword>
<keyword evidence="9 11" id="KW-0472">Membrane</keyword>
<feature type="transmembrane region" description="Helical" evidence="11">
    <location>
        <begin position="12"/>
        <end position="35"/>
    </location>
</feature>
<comment type="similarity">
    <text evidence="11">Belongs to the glycosyltransferase 51 family.</text>
</comment>
<evidence type="ECO:0000256" key="3">
    <source>
        <dbReference type="ARBA" id="ARBA00022676"/>
    </source>
</evidence>
<keyword evidence="6 11" id="KW-0133">Cell shape</keyword>
<organism evidence="13 14">
    <name type="scientific">Neptunomonas antarctica</name>
    <dbReference type="NCBI Taxonomy" id="619304"/>
    <lineage>
        <taxon>Bacteria</taxon>
        <taxon>Pseudomonadati</taxon>
        <taxon>Pseudomonadota</taxon>
        <taxon>Gammaproteobacteria</taxon>
        <taxon>Oceanospirillales</taxon>
        <taxon>Oceanospirillaceae</taxon>
        <taxon>Neptunomonas</taxon>
    </lineage>
</organism>
<sequence length="237" mass="26847">MAKRSILQRFWYRFCIGIVGLCVLILAIVGSLRFIDPPTSAFIIVDQWQHPGRSVQQSWVDLENISPWMPLAVIASEDQTFLQHWGLDIDAIVAVIKDYRKGDSLRGASTISQQTVKNLFLWNGHHFIRKVVEAGLTLSMECFLPKRRIMEIYLNIAEFGEGIYGVEAASRHFFGISARQLTQSQAARLAAVLPNPKRFNVGLPTAYISQRVSWITRQMRQLGGVAFVRPLFKKDSA</sequence>
<dbReference type="Proteomes" id="UP000185999">
    <property type="component" value="Unassembled WGS sequence"/>
</dbReference>
<evidence type="ECO:0000256" key="5">
    <source>
        <dbReference type="ARBA" id="ARBA00022692"/>
    </source>
</evidence>
<dbReference type="OrthoDB" id="9766909at2"/>
<dbReference type="GO" id="GO:0008955">
    <property type="term" value="F:peptidoglycan glycosyltransferase activity"/>
    <property type="evidence" value="ECO:0007669"/>
    <property type="project" value="UniProtKB-UniRule"/>
</dbReference>
<dbReference type="GO" id="GO:0071555">
    <property type="term" value="P:cell wall organization"/>
    <property type="evidence" value="ECO:0007669"/>
    <property type="project" value="UniProtKB-KW"/>
</dbReference>
<accession>A0A1N7ISX7</accession>
<dbReference type="RefSeq" id="WP_054339707.1">
    <property type="nucleotide sequence ID" value="NZ_FTOE01000001.1"/>
</dbReference>
<gene>
    <name evidence="11" type="primary">mtgA</name>
    <name evidence="13" type="ORF">SAMN05421760_10172</name>
</gene>
<dbReference type="STRING" id="619304.SAMN05421760_10172"/>
<evidence type="ECO:0000256" key="8">
    <source>
        <dbReference type="ARBA" id="ARBA00022989"/>
    </source>
</evidence>
<dbReference type="PANTHER" id="PTHR30400">
    <property type="entry name" value="MONOFUNCTIONAL BIOSYNTHETIC PEPTIDOGLYCAN TRANSGLYCOSYLASE"/>
    <property type="match status" value="1"/>
</dbReference>
<dbReference type="PANTHER" id="PTHR30400:SF0">
    <property type="entry name" value="BIOSYNTHETIC PEPTIDOGLYCAN TRANSGLYCOSYLASE"/>
    <property type="match status" value="1"/>
</dbReference>
<keyword evidence="10 11" id="KW-0961">Cell wall biogenesis/degradation</keyword>
<evidence type="ECO:0000256" key="6">
    <source>
        <dbReference type="ARBA" id="ARBA00022960"/>
    </source>
</evidence>
<dbReference type="GO" id="GO:0009252">
    <property type="term" value="P:peptidoglycan biosynthetic process"/>
    <property type="evidence" value="ECO:0007669"/>
    <property type="project" value="UniProtKB-UniRule"/>
</dbReference>
<dbReference type="GO" id="GO:0009274">
    <property type="term" value="C:peptidoglycan-based cell wall"/>
    <property type="evidence" value="ECO:0007669"/>
    <property type="project" value="InterPro"/>
</dbReference>
<evidence type="ECO:0000256" key="7">
    <source>
        <dbReference type="ARBA" id="ARBA00022984"/>
    </source>
</evidence>
<proteinExistence type="inferred from homology"/>
<comment type="catalytic activity">
    <reaction evidence="11">
        <text>[GlcNAc-(1-&gt;4)-Mur2Ac(oyl-L-Ala-gamma-D-Glu-L-Lys-D-Ala-D-Ala)](n)-di-trans,octa-cis-undecaprenyl diphosphate + beta-D-GlcNAc-(1-&gt;4)-Mur2Ac(oyl-L-Ala-gamma-D-Glu-L-Lys-D-Ala-D-Ala)-di-trans,octa-cis-undecaprenyl diphosphate = [GlcNAc-(1-&gt;4)-Mur2Ac(oyl-L-Ala-gamma-D-Glu-L-Lys-D-Ala-D-Ala)](n+1)-di-trans,octa-cis-undecaprenyl diphosphate + di-trans,octa-cis-undecaprenyl diphosphate + H(+)</text>
        <dbReference type="Rhea" id="RHEA:23708"/>
        <dbReference type="Rhea" id="RHEA-COMP:9602"/>
        <dbReference type="Rhea" id="RHEA-COMP:9603"/>
        <dbReference type="ChEBI" id="CHEBI:15378"/>
        <dbReference type="ChEBI" id="CHEBI:58405"/>
        <dbReference type="ChEBI" id="CHEBI:60033"/>
        <dbReference type="ChEBI" id="CHEBI:78435"/>
        <dbReference type="EC" id="2.4.99.28"/>
    </reaction>
</comment>
<dbReference type="UniPathway" id="UPA00219"/>
<evidence type="ECO:0000256" key="2">
    <source>
        <dbReference type="ARBA" id="ARBA00022519"/>
    </source>
</evidence>
<reference evidence="14" key="1">
    <citation type="submission" date="2017-01" db="EMBL/GenBank/DDBJ databases">
        <authorList>
            <person name="Varghese N."/>
            <person name="Submissions S."/>
        </authorList>
    </citation>
    <scope>NUCLEOTIDE SEQUENCE [LARGE SCALE GENOMIC DNA]</scope>
    <source>
        <strain evidence="14">DSM 22306</strain>
    </source>
</reference>
<dbReference type="InterPro" id="IPR001264">
    <property type="entry name" value="Glyco_trans_51"/>
</dbReference>
<comment type="subcellular location">
    <subcellularLocation>
        <location evidence="11">Cell inner membrane</location>
        <topology evidence="11">Single-pass membrane protein</topology>
    </subcellularLocation>
</comment>
<dbReference type="GO" id="GO:0005886">
    <property type="term" value="C:plasma membrane"/>
    <property type="evidence" value="ECO:0007669"/>
    <property type="project" value="UniProtKB-SubCell"/>
</dbReference>
<dbReference type="EC" id="2.4.99.28" evidence="11"/>
<dbReference type="InterPro" id="IPR011812">
    <property type="entry name" value="Pep_trsgly"/>
</dbReference>
<keyword evidence="8 11" id="KW-1133">Transmembrane helix</keyword>
<keyword evidence="1 11" id="KW-1003">Cell membrane</keyword>
<evidence type="ECO:0000259" key="12">
    <source>
        <dbReference type="Pfam" id="PF00912"/>
    </source>
</evidence>
<keyword evidence="7 11" id="KW-0573">Peptidoglycan synthesis</keyword>
<dbReference type="HAMAP" id="MF_00766">
    <property type="entry name" value="PGT_MtgA"/>
    <property type="match status" value="1"/>
</dbReference>
<comment type="function">
    <text evidence="11">Peptidoglycan polymerase that catalyzes glycan chain elongation from lipid-linked precursors.</text>
</comment>
<dbReference type="EMBL" id="FTOE01000001">
    <property type="protein sequence ID" value="SIS40116.1"/>
    <property type="molecule type" value="Genomic_DNA"/>
</dbReference>
<keyword evidence="2 11" id="KW-0997">Cell inner membrane</keyword>
<comment type="pathway">
    <text evidence="11">Cell wall biogenesis; peptidoglycan biosynthesis.</text>
</comment>
<evidence type="ECO:0000256" key="1">
    <source>
        <dbReference type="ARBA" id="ARBA00022475"/>
    </source>
</evidence>
<dbReference type="Gene3D" id="1.10.3810.10">
    <property type="entry name" value="Biosynthetic peptidoglycan transglycosylase-like"/>
    <property type="match status" value="1"/>
</dbReference>
<keyword evidence="5 11" id="KW-0812">Transmembrane</keyword>
<dbReference type="InterPro" id="IPR036950">
    <property type="entry name" value="PBP_transglycosylase"/>
</dbReference>
<dbReference type="GO" id="GO:0016763">
    <property type="term" value="F:pentosyltransferase activity"/>
    <property type="evidence" value="ECO:0007669"/>
    <property type="project" value="InterPro"/>
</dbReference>
<protein>
    <recommendedName>
        <fullName evidence="11">Biosynthetic peptidoglycan transglycosylase</fullName>
        <ecNumber evidence="11">2.4.99.28</ecNumber>
    </recommendedName>
    <alternativeName>
        <fullName evidence="11">Glycan polymerase</fullName>
    </alternativeName>
    <alternativeName>
        <fullName evidence="11">Peptidoglycan glycosyltransferase MtgA</fullName>
        <shortName evidence="11">PGT</shortName>
    </alternativeName>
</protein>
<feature type="domain" description="Glycosyl transferase family 51" evidence="12">
    <location>
        <begin position="53"/>
        <end position="219"/>
    </location>
</feature>
<name>A0A1N7ISX7_9GAMM</name>
<evidence type="ECO:0000256" key="10">
    <source>
        <dbReference type="ARBA" id="ARBA00023316"/>
    </source>
</evidence>
<dbReference type="Pfam" id="PF00912">
    <property type="entry name" value="Transgly"/>
    <property type="match status" value="1"/>
</dbReference>